<dbReference type="PANTHER" id="PTHR36617">
    <property type="entry name" value="PROTEIN, PUTATIVE-RELATED"/>
    <property type="match status" value="1"/>
</dbReference>
<comment type="caution">
    <text evidence="1">The sequence shown here is derived from an EMBL/GenBank/DDBJ whole genome shotgun (WGS) entry which is preliminary data.</text>
</comment>
<dbReference type="AlphaFoldDB" id="A0AAV9CVF6"/>
<accession>A0AAV9CVF6</accession>
<organism evidence="1 2">
    <name type="scientific">Acorus calamus</name>
    <name type="common">Sweet flag</name>
    <dbReference type="NCBI Taxonomy" id="4465"/>
    <lineage>
        <taxon>Eukaryota</taxon>
        <taxon>Viridiplantae</taxon>
        <taxon>Streptophyta</taxon>
        <taxon>Embryophyta</taxon>
        <taxon>Tracheophyta</taxon>
        <taxon>Spermatophyta</taxon>
        <taxon>Magnoliopsida</taxon>
        <taxon>Liliopsida</taxon>
        <taxon>Acoraceae</taxon>
        <taxon>Acorus</taxon>
    </lineage>
</organism>
<gene>
    <name evidence="1" type="ORF">QJS10_CPB17g00303</name>
</gene>
<evidence type="ECO:0000313" key="2">
    <source>
        <dbReference type="Proteomes" id="UP001180020"/>
    </source>
</evidence>
<proteinExistence type="predicted"/>
<evidence type="ECO:0000313" key="1">
    <source>
        <dbReference type="EMBL" id="KAK1292454.1"/>
    </source>
</evidence>
<sequence length="144" mass="16515">MGSAIPGKVSSRTSFLCCGWFNLSEEFFKSIRWKLGRGDKIHFWRDIWCGNSPSVEKYSQIFAIAENTEVAVKQIWVDCVSGGDWLLNLRRISCDVQVQEVAELPLCLDQKAWTLAVMIPWCGGRIRWKIIKSNRAMNGKFLLK</sequence>
<keyword evidence="2" id="KW-1185">Reference proteome</keyword>
<reference evidence="1" key="1">
    <citation type="journal article" date="2023" name="Nat. Commun.">
        <title>Diploid and tetraploid genomes of Acorus and the evolution of monocots.</title>
        <authorList>
            <person name="Ma L."/>
            <person name="Liu K.W."/>
            <person name="Li Z."/>
            <person name="Hsiao Y.Y."/>
            <person name="Qi Y."/>
            <person name="Fu T."/>
            <person name="Tang G.D."/>
            <person name="Zhang D."/>
            <person name="Sun W.H."/>
            <person name="Liu D.K."/>
            <person name="Li Y."/>
            <person name="Chen G.Z."/>
            <person name="Liu X.D."/>
            <person name="Liao X.Y."/>
            <person name="Jiang Y.T."/>
            <person name="Yu X."/>
            <person name="Hao Y."/>
            <person name="Huang J."/>
            <person name="Zhao X.W."/>
            <person name="Ke S."/>
            <person name="Chen Y.Y."/>
            <person name="Wu W.L."/>
            <person name="Hsu J.L."/>
            <person name="Lin Y.F."/>
            <person name="Huang M.D."/>
            <person name="Li C.Y."/>
            <person name="Huang L."/>
            <person name="Wang Z.W."/>
            <person name="Zhao X."/>
            <person name="Zhong W.Y."/>
            <person name="Peng D.H."/>
            <person name="Ahmad S."/>
            <person name="Lan S."/>
            <person name="Zhang J.S."/>
            <person name="Tsai W.C."/>
            <person name="Van de Peer Y."/>
            <person name="Liu Z.J."/>
        </authorList>
    </citation>
    <scope>NUCLEOTIDE SEQUENCE</scope>
    <source>
        <strain evidence="1">CP</strain>
    </source>
</reference>
<dbReference type="PANTHER" id="PTHR36617:SF15">
    <property type="entry name" value="REVERSE TRANSCRIPTASE ZINC-BINDING DOMAIN-CONTAINING PROTEIN"/>
    <property type="match status" value="1"/>
</dbReference>
<name>A0AAV9CVF6_ACOCL</name>
<dbReference type="Proteomes" id="UP001180020">
    <property type="component" value="Unassembled WGS sequence"/>
</dbReference>
<protein>
    <submittedName>
        <fullName evidence="1">Uncharacterized protein</fullName>
    </submittedName>
</protein>
<dbReference type="EMBL" id="JAUJYO010000017">
    <property type="protein sequence ID" value="KAK1292454.1"/>
    <property type="molecule type" value="Genomic_DNA"/>
</dbReference>
<reference evidence="1" key="2">
    <citation type="submission" date="2023-06" db="EMBL/GenBank/DDBJ databases">
        <authorList>
            <person name="Ma L."/>
            <person name="Liu K.-W."/>
            <person name="Li Z."/>
            <person name="Hsiao Y.-Y."/>
            <person name="Qi Y."/>
            <person name="Fu T."/>
            <person name="Tang G."/>
            <person name="Zhang D."/>
            <person name="Sun W.-H."/>
            <person name="Liu D.-K."/>
            <person name="Li Y."/>
            <person name="Chen G.-Z."/>
            <person name="Liu X.-D."/>
            <person name="Liao X.-Y."/>
            <person name="Jiang Y.-T."/>
            <person name="Yu X."/>
            <person name="Hao Y."/>
            <person name="Huang J."/>
            <person name="Zhao X.-W."/>
            <person name="Ke S."/>
            <person name="Chen Y.-Y."/>
            <person name="Wu W.-L."/>
            <person name="Hsu J.-L."/>
            <person name="Lin Y.-F."/>
            <person name="Huang M.-D."/>
            <person name="Li C.-Y."/>
            <person name="Huang L."/>
            <person name="Wang Z.-W."/>
            <person name="Zhao X."/>
            <person name="Zhong W.-Y."/>
            <person name="Peng D.-H."/>
            <person name="Ahmad S."/>
            <person name="Lan S."/>
            <person name="Zhang J.-S."/>
            <person name="Tsai W.-C."/>
            <person name="Van De Peer Y."/>
            <person name="Liu Z.-J."/>
        </authorList>
    </citation>
    <scope>NUCLEOTIDE SEQUENCE</scope>
    <source>
        <strain evidence="1">CP</strain>
        <tissue evidence="1">Leaves</tissue>
    </source>
</reference>